<evidence type="ECO:0000313" key="10">
    <source>
        <dbReference type="Proteomes" id="UP000799776"/>
    </source>
</evidence>
<dbReference type="Proteomes" id="UP000799776">
    <property type="component" value="Unassembled WGS sequence"/>
</dbReference>
<dbReference type="AlphaFoldDB" id="A0A9P4HTU9"/>
<keyword evidence="2" id="KW-0862">Zinc</keyword>
<evidence type="ECO:0000256" key="5">
    <source>
        <dbReference type="ARBA" id="ARBA00023163"/>
    </source>
</evidence>
<organism evidence="9 10">
    <name type="scientific">Saccharata proteae CBS 121410</name>
    <dbReference type="NCBI Taxonomy" id="1314787"/>
    <lineage>
        <taxon>Eukaryota</taxon>
        <taxon>Fungi</taxon>
        <taxon>Dikarya</taxon>
        <taxon>Ascomycota</taxon>
        <taxon>Pezizomycotina</taxon>
        <taxon>Dothideomycetes</taxon>
        <taxon>Dothideomycetes incertae sedis</taxon>
        <taxon>Botryosphaeriales</taxon>
        <taxon>Saccharataceae</taxon>
        <taxon>Saccharata</taxon>
    </lineage>
</organism>
<feature type="region of interest" description="Disordered" evidence="7">
    <location>
        <begin position="1"/>
        <end position="245"/>
    </location>
</feature>
<keyword evidence="1" id="KW-0479">Metal-binding</keyword>
<dbReference type="Pfam" id="PF00172">
    <property type="entry name" value="Zn_clus"/>
    <property type="match status" value="1"/>
</dbReference>
<feature type="compositionally biased region" description="Basic and acidic residues" evidence="7">
    <location>
        <begin position="65"/>
        <end position="78"/>
    </location>
</feature>
<comment type="caution">
    <text evidence="9">The sequence shown here is derived from an EMBL/GenBank/DDBJ whole genome shotgun (WGS) entry which is preliminary data.</text>
</comment>
<evidence type="ECO:0000256" key="1">
    <source>
        <dbReference type="ARBA" id="ARBA00022723"/>
    </source>
</evidence>
<evidence type="ECO:0000256" key="2">
    <source>
        <dbReference type="ARBA" id="ARBA00022833"/>
    </source>
</evidence>
<dbReference type="InterPro" id="IPR052360">
    <property type="entry name" value="Transcr_Regulatory_Proteins"/>
</dbReference>
<evidence type="ECO:0000256" key="7">
    <source>
        <dbReference type="SAM" id="MobiDB-lite"/>
    </source>
</evidence>
<reference evidence="9" key="1">
    <citation type="journal article" date="2020" name="Stud. Mycol.">
        <title>101 Dothideomycetes genomes: a test case for predicting lifestyles and emergence of pathogens.</title>
        <authorList>
            <person name="Haridas S."/>
            <person name="Albert R."/>
            <person name="Binder M."/>
            <person name="Bloem J."/>
            <person name="Labutti K."/>
            <person name="Salamov A."/>
            <person name="Andreopoulos B."/>
            <person name="Baker S."/>
            <person name="Barry K."/>
            <person name="Bills G."/>
            <person name="Bluhm B."/>
            <person name="Cannon C."/>
            <person name="Castanera R."/>
            <person name="Culley D."/>
            <person name="Daum C."/>
            <person name="Ezra D."/>
            <person name="Gonzalez J."/>
            <person name="Henrissat B."/>
            <person name="Kuo A."/>
            <person name="Liang C."/>
            <person name="Lipzen A."/>
            <person name="Lutzoni F."/>
            <person name="Magnuson J."/>
            <person name="Mondo S."/>
            <person name="Nolan M."/>
            <person name="Ohm R."/>
            <person name="Pangilinan J."/>
            <person name="Park H.-J."/>
            <person name="Ramirez L."/>
            <person name="Alfaro M."/>
            <person name="Sun H."/>
            <person name="Tritt A."/>
            <person name="Yoshinaga Y."/>
            <person name="Zwiers L.-H."/>
            <person name="Turgeon B."/>
            <person name="Goodwin S."/>
            <person name="Spatafora J."/>
            <person name="Crous P."/>
            <person name="Grigoriev I."/>
        </authorList>
    </citation>
    <scope>NUCLEOTIDE SEQUENCE</scope>
    <source>
        <strain evidence="9">CBS 121410</strain>
    </source>
</reference>
<dbReference type="Gene3D" id="4.10.240.10">
    <property type="entry name" value="Zn(2)-C6 fungal-type DNA-binding domain"/>
    <property type="match status" value="1"/>
</dbReference>
<dbReference type="GO" id="GO:0003677">
    <property type="term" value="F:DNA binding"/>
    <property type="evidence" value="ECO:0007669"/>
    <property type="project" value="UniProtKB-KW"/>
</dbReference>
<dbReference type="OrthoDB" id="25818at2759"/>
<dbReference type="PANTHER" id="PTHR36206:SF12">
    <property type="entry name" value="ASPERCRYPTIN BIOSYNTHESIS CLUSTER-SPECIFIC TRANSCRIPTION REGULATOR ATNN-RELATED"/>
    <property type="match status" value="1"/>
</dbReference>
<feature type="compositionally biased region" description="Basic and acidic residues" evidence="7">
    <location>
        <begin position="188"/>
        <end position="206"/>
    </location>
</feature>
<protein>
    <recommendedName>
        <fullName evidence="8">Zn(2)-C6 fungal-type domain-containing protein</fullName>
    </recommendedName>
</protein>
<evidence type="ECO:0000256" key="3">
    <source>
        <dbReference type="ARBA" id="ARBA00023015"/>
    </source>
</evidence>
<sequence>MSTMAPAVQEPVHNGVRLAEKDRLPDLHSSGFTAVNGRRSQEAERRNGMLEDRGHTRRLQSPSVERVEERRHVSRHPDTWPPANYDRNPDPTPSAQRQDPDVLSPTKRKRSSMKEEDDDRPIMLSPRQSTSTLLGKRIYVESDSSDSDDEHNERPQFHGHKMPDSRTYRSTEADQSWPPSQRNTSNGDSREPESRRRDSPRPDDRLSGVSGDGNSANTVHKTHEYDGTTYHTKAGVQEIPGKRKRVFSNRTKTGCQTCRRRKKKCDEARPECQNCQRGGFVCGGYSNKTMVTKQPSSKGNIPLQSKDGFPEQSGPFKL</sequence>
<accession>A0A9P4HTU9</accession>
<dbReference type="GO" id="GO:0000981">
    <property type="term" value="F:DNA-binding transcription factor activity, RNA polymerase II-specific"/>
    <property type="evidence" value="ECO:0007669"/>
    <property type="project" value="InterPro"/>
</dbReference>
<dbReference type="SUPFAM" id="SSF57701">
    <property type="entry name" value="Zn2/Cys6 DNA-binding domain"/>
    <property type="match status" value="1"/>
</dbReference>
<keyword evidence="4" id="KW-0238">DNA-binding</keyword>
<keyword evidence="3" id="KW-0805">Transcription regulation</keyword>
<dbReference type="SMART" id="SM00066">
    <property type="entry name" value="GAL4"/>
    <property type="match status" value="1"/>
</dbReference>
<evidence type="ECO:0000259" key="8">
    <source>
        <dbReference type="PROSITE" id="PS50048"/>
    </source>
</evidence>
<evidence type="ECO:0000313" key="9">
    <source>
        <dbReference type="EMBL" id="KAF2085894.1"/>
    </source>
</evidence>
<dbReference type="EMBL" id="ML978727">
    <property type="protein sequence ID" value="KAF2085894.1"/>
    <property type="molecule type" value="Genomic_DNA"/>
</dbReference>
<feature type="compositionally biased region" description="Polar residues" evidence="7">
    <location>
        <begin position="173"/>
        <end position="187"/>
    </location>
</feature>
<keyword evidence="6" id="KW-0539">Nucleus</keyword>
<dbReference type="InterPro" id="IPR001138">
    <property type="entry name" value="Zn2Cys6_DnaBD"/>
</dbReference>
<dbReference type="CDD" id="cd00067">
    <property type="entry name" value="GAL4"/>
    <property type="match status" value="1"/>
</dbReference>
<keyword evidence="10" id="KW-1185">Reference proteome</keyword>
<keyword evidence="5" id="KW-0804">Transcription</keyword>
<gene>
    <name evidence="9" type="ORF">K490DRAFT_67182</name>
</gene>
<evidence type="ECO:0000256" key="6">
    <source>
        <dbReference type="ARBA" id="ARBA00023242"/>
    </source>
</evidence>
<feature type="compositionally biased region" description="Basic and acidic residues" evidence="7">
    <location>
        <begin position="39"/>
        <end position="54"/>
    </location>
</feature>
<dbReference type="PANTHER" id="PTHR36206">
    <property type="entry name" value="ASPERCRYPTIN BIOSYNTHESIS CLUSTER-SPECIFIC TRANSCRIPTION REGULATOR ATNN-RELATED"/>
    <property type="match status" value="1"/>
</dbReference>
<dbReference type="PROSITE" id="PS00463">
    <property type="entry name" value="ZN2_CY6_FUNGAL_1"/>
    <property type="match status" value="1"/>
</dbReference>
<proteinExistence type="predicted"/>
<feature type="compositionally biased region" description="Basic and acidic residues" evidence="7">
    <location>
        <begin position="151"/>
        <end position="172"/>
    </location>
</feature>
<feature type="domain" description="Zn(2)-C6 fungal-type" evidence="8">
    <location>
        <begin position="254"/>
        <end position="282"/>
    </location>
</feature>
<feature type="region of interest" description="Disordered" evidence="7">
    <location>
        <begin position="293"/>
        <end position="318"/>
    </location>
</feature>
<dbReference type="GO" id="GO:0008270">
    <property type="term" value="F:zinc ion binding"/>
    <property type="evidence" value="ECO:0007669"/>
    <property type="project" value="InterPro"/>
</dbReference>
<name>A0A9P4HTU9_9PEZI</name>
<dbReference type="PROSITE" id="PS50048">
    <property type="entry name" value="ZN2_CY6_FUNGAL_2"/>
    <property type="match status" value="1"/>
</dbReference>
<dbReference type="InterPro" id="IPR036864">
    <property type="entry name" value="Zn2-C6_fun-type_DNA-bd_sf"/>
</dbReference>
<feature type="compositionally biased region" description="Polar residues" evidence="7">
    <location>
        <begin position="293"/>
        <end position="303"/>
    </location>
</feature>
<evidence type="ECO:0000256" key="4">
    <source>
        <dbReference type="ARBA" id="ARBA00023125"/>
    </source>
</evidence>